<feature type="compositionally biased region" description="Polar residues" evidence="6">
    <location>
        <begin position="219"/>
        <end position="235"/>
    </location>
</feature>
<feature type="compositionally biased region" description="Basic and acidic residues" evidence="6">
    <location>
        <begin position="189"/>
        <end position="204"/>
    </location>
</feature>
<keyword evidence="3 5" id="KW-0067">ATP-binding</keyword>
<reference evidence="9 10" key="1">
    <citation type="journal article" date="2010" name="BMC Genomics">
        <title>Comparative genomics and proteomics of Helicobacter mustelae, an ulcerogenic and carcinogenic gastric pathogen.</title>
        <authorList>
            <person name="O'Toole P.W."/>
            <person name="Snelling W.J."/>
            <person name="Canchaya C."/>
            <person name="Forde B.M."/>
            <person name="Hardie K.R."/>
            <person name="Josenhans C."/>
            <person name="Graham R.L.J."/>
            <person name="McMullan G."/>
            <person name="Parkhill J."/>
            <person name="Belda E."/>
            <person name="Bentley S.D."/>
        </authorList>
    </citation>
    <scope>NUCLEOTIDE SEQUENCE [LARGE SCALE GENOMIC DNA]</scope>
    <source>
        <strain evidence="10">ATCC 43772 / LMG 18044 / NCTC 12198 / 12198</strain>
    </source>
</reference>
<organism evidence="9 10">
    <name type="scientific">Helicobacter mustelae (strain ATCC 43772 / CCUG 25715 / CIP 103759 / LMG 18044 / NCTC 12198 / R85-136P)</name>
    <name type="common">Campylobacter mustelae</name>
    <dbReference type="NCBI Taxonomy" id="679897"/>
    <lineage>
        <taxon>Bacteria</taxon>
        <taxon>Pseudomonadati</taxon>
        <taxon>Campylobacterota</taxon>
        <taxon>Epsilonproteobacteria</taxon>
        <taxon>Campylobacterales</taxon>
        <taxon>Helicobacteraceae</taxon>
        <taxon>Helicobacter</taxon>
    </lineage>
</organism>
<dbReference type="PANTHER" id="PTHR22683:SF41">
    <property type="entry name" value="DNA TRANSLOCASE FTSK"/>
    <property type="match status" value="1"/>
</dbReference>
<evidence type="ECO:0000256" key="1">
    <source>
        <dbReference type="ARBA" id="ARBA00006474"/>
    </source>
</evidence>
<feature type="region of interest" description="Disordered" evidence="6">
    <location>
        <begin position="406"/>
        <end position="446"/>
    </location>
</feature>
<gene>
    <name evidence="9" type="primary">ftsK</name>
    <name evidence="9" type="ordered locus">HMU05740</name>
</gene>
<dbReference type="SUPFAM" id="SSF46785">
    <property type="entry name" value="Winged helix' DNA-binding domain"/>
    <property type="match status" value="1"/>
</dbReference>
<dbReference type="InterPro" id="IPR036388">
    <property type="entry name" value="WH-like_DNA-bd_sf"/>
</dbReference>
<feature type="transmembrane region" description="Helical" evidence="7">
    <location>
        <begin position="88"/>
        <end position="107"/>
    </location>
</feature>
<keyword evidence="9" id="KW-0131">Cell cycle</keyword>
<dbReference type="InterPro" id="IPR003593">
    <property type="entry name" value="AAA+_ATPase"/>
</dbReference>
<comment type="similarity">
    <text evidence="1">Belongs to the FtsK/SpoIIIE/SftA family.</text>
</comment>
<accession>D3UH63</accession>
<keyword evidence="2 5" id="KW-0547">Nucleotide-binding</keyword>
<dbReference type="GO" id="GO:0005524">
    <property type="term" value="F:ATP binding"/>
    <property type="evidence" value="ECO:0007669"/>
    <property type="project" value="UniProtKB-UniRule"/>
</dbReference>
<dbReference type="SUPFAM" id="SSF52540">
    <property type="entry name" value="P-loop containing nucleoside triphosphate hydrolases"/>
    <property type="match status" value="1"/>
</dbReference>
<feature type="transmembrane region" description="Helical" evidence="7">
    <location>
        <begin position="21"/>
        <end position="42"/>
    </location>
</feature>
<keyword evidence="7" id="KW-0812">Transmembrane</keyword>
<dbReference type="PROSITE" id="PS50901">
    <property type="entry name" value="FTSK"/>
    <property type="match status" value="1"/>
</dbReference>
<dbReference type="InterPro" id="IPR018541">
    <property type="entry name" value="Ftsk_gamma"/>
</dbReference>
<evidence type="ECO:0000256" key="6">
    <source>
        <dbReference type="SAM" id="MobiDB-lite"/>
    </source>
</evidence>
<name>D3UH63_HELM1</name>
<evidence type="ECO:0000256" key="7">
    <source>
        <dbReference type="SAM" id="Phobius"/>
    </source>
</evidence>
<keyword evidence="9" id="KW-0132">Cell division</keyword>
<feature type="compositionally biased region" description="Polar residues" evidence="6">
    <location>
        <begin position="364"/>
        <end position="382"/>
    </location>
</feature>
<dbReference type="InterPro" id="IPR027417">
    <property type="entry name" value="P-loop_NTPase"/>
</dbReference>
<dbReference type="EMBL" id="FN555004">
    <property type="protein sequence ID" value="CBG39835.1"/>
    <property type="molecule type" value="Genomic_DNA"/>
</dbReference>
<evidence type="ECO:0000256" key="4">
    <source>
        <dbReference type="ARBA" id="ARBA00023125"/>
    </source>
</evidence>
<dbReference type="AlphaFoldDB" id="D3UH63"/>
<dbReference type="KEGG" id="hms:HMU05740"/>
<feature type="domain" description="FtsK" evidence="8">
    <location>
        <begin position="680"/>
        <end position="870"/>
    </location>
</feature>
<feature type="region of interest" description="Disordered" evidence="6">
    <location>
        <begin position="342"/>
        <end position="384"/>
    </location>
</feature>
<feature type="region of interest" description="Disordered" evidence="6">
    <location>
        <begin position="189"/>
        <end position="243"/>
    </location>
</feature>
<dbReference type="STRING" id="679897.HMU05740"/>
<evidence type="ECO:0000313" key="9">
    <source>
        <dbReference type="EMBL" id="CBG39835.1"/>
    </source>
</evidence>
<dbReference type="Pfam" id="PF09397">
    <property type="entry name" value="FtsK_gamma"/>
    <property type="match status" value="1"/>
</dbReference>
<keyword evidence="10" id="KW-1185">Reference proteome</keyword>
<dbReference type="Gene3D" id="1.10.10.10">
    <property type="entry name" value="Winged helix-like DNA-binding domain superfamily/Winged helix DNA-binding domain"/>
    <property type="match status" value="1"/>
</dbReference>
<feature type="region of interest" description="Disordered" evidence="6">
    <location>
        <begin position="486"/>
        <end position="505"/>
    </location>
</feature>
<feature type="compositionally biased region" description="Polar residues" evidence="6">
    <location>
        <begin position="489"/>
        <end position="505"/>
    </location>
</feature>
<protein>
    <submittedName>
        <fullName evidence="9">Putative cell division protein</fullName>
    </submittedName>
</protein>
<dbReference type="SMART" id="SM00843">
    <property type="entry name" value="Ftsk_gamma"/>
    <property type="match status" value="1"/>
</dbReference>
<dbReference type="InterPro" id="IPR050206">
    <property type="entry name" value="FtsK/SpoIIIE/SftA"/>
</dbReference>
<evidence type="ECO:0000313" key="10">
    <source>
        <dbReference type="Proteomes" id="UP000001522"/>
    </source>
</evidence>
<feature type="transmembrane region" description="Helical" evidence="7">
    <location>
        <begin position="127"/>
        <end position="151"/>
    </location>
</feature>
<dbReference type="PANTHER" id="PTHR22683">
    <property type="entry name" value="SPORULATION PROTEIN RELATED"/>
    <property type="match status" value="1"/>
</dbReference>
<evidence type="ECO:0000256" key="5">
    <source>
        <dbReference type="PROSITE-ProRule" id="PRU00289"/>
    </source>
</evidence>
<dbReference type="GO" id="GO:0003677">
    <property type="term" value="F:DNA binding"/>
    <property type="evidence" value="ECO:0007669"/>
    <property type="project" value="UniProtKB-KW"/>
</dbReference>
<feature type="compositionally biased region" description="Polar residues" evidence="6">
    <location>
        <begin position="342"/>
        <end position="354"/>
    </location>
</feature>
<evidence type="ECO:0000259" key="8">
    <source>
        <dbReference type="PROSITE" id="PS50901"/>
    </source>
</evidence>
<feature type="binding site" evidence="5">
    <location>
        <begin position="697"/>
        <end position="704"/>
    </location>
    <ligand>
        <name>ATP</name>
        <dbReference type="ChEBI" id="CHEBI:30616"/>
    </ligand>
</feature>
<dbReference type="eggNOG" id="COG1674">
    <property type="taxonomic scope" value="Bacteria"/>
</dbReference>
<keyword evidence="7" id="KW-1133">Transmembrane helix</keyword>
<dbReference type="Gene3D" id="3.40.50.300">
    <property type="entry name" value="P-loop containing nucleotide triphosphate hydrolases"/>
    <property type="match status" value="1"/>
</dbReference>
<dbReference type="GO" id="GO:0051301">
    <property type="term" value="P:cell division"/>
    <property type="evidence" value="ECO:0007669"/>
    <property type="project" value="UniProtKB-KW"/>
</dbReference>
<dbReference type="CDD" id="cd01127">
    <property type="entry name" value="TrwB_TraG_TraD_VirD4"/>
    <property type="match status" value="1"/>
</dbReference>
<keyword evidence="4" id="KW-0238">DNA-binding</keyword>
<evidence type="ECO:0000256" key="3">
    <source>
        <dbReference type="ARBA" id="ARBA00022840"/>
    </source>
</evidence>
<dbReference type="InterPro" id="IPR041027">
    <property type="entry name" value="FtsK_alpha"/>
</dbReference>
<dbReference type="InterPro" id="IPR002543">
    <property type="entry name" value="FtsK_dom"/>
</dbReference>
<keyword evidence="7" id="KW-0472">Membrane</keyword>
<feature type="transmembrane region" description="Helical" evidence="7">
    <location>
        <begin position="54"/>
        <end position="76"/>
    </location>
</feature>
<dbReference type="Pfam" id="PF01580">
    <property type="entry name" value="FtsK_SpoIIIE"/>
    <property type="match status" value="1"/>
</dbReference>
<dbReference type="HOGENOM" id="CLU_001981_9_7_7"/>
<evidence type="ECO:0000256" key="2">
    <source>
        <dbReference type="ARBA" id="ARBA00022741"/>
    </source>
</evidence>
<proteinExistence type="inferred from homology"/>
<dbReference type="SMART" id="SM00382">
    <property type="entry name" value="AAA"/>
    <property type="match status" value="1"/>
</dbReference>
<dbReference type="Gene3D" id="3.30.980.40">
    <property type="match status" value="1"/>
</dbReference>
<sequence>MCYNLRKILKDSVIKKISICLFLAFFCLFLSIATFFGPSGAVGNFGKGFSNFNFMVFGFLAPFYLLFLLYPLFLYYKNSVFSSRDVRKISAGVLIFVVLLCLQYLWLGRGELAKSMVEGVRPFIGIFGVYVCLLILWVFAWTLLSLANFLATMSKILIFGMRALEALGARLQEMGAIILDKKTKWQEERRAKKESEAEIRKSMKDFMPNSKKQVDLPNPESQALTQDFMPQNQQETKNREDFDEEEFLASEVKTFYHVDIPKQNNPKGVVLRSAQNLPETDSVDARTLLHQRRIKAESAGLLDFALKQTKNSLSPRDLAQNSQMQTRNLLAKMQKIEQILQEDTPSPQNPSGSNWAGVEFSRASPASNPGKNAHNVATSSSGLDWDGVNSLSQSGLAARLQDLASKNPSQDFSAESGHALEENPNSLQDYNQPHQNEHSLEQNSSAQPFECSEIFGLDGRAVQDKGGLAQELPNQEIVKESEQFPLDKSAQTTQEHAQEQNSLKDSFSREFAYKSKFQILTEVSENAQMLEGLEKGEREKPRDYVLPSLELLSKPPLQEASINEEEIDKKAQNLLEKLNTFKIDGDVVSICSGPLISTFEFKPATHIKVNRICSLSDDLAMALSAQSIRIQAPIPGKNVVGIEIPNSSFQTVYMREILESEIFQTSASPLALALGKDIAGNPFVADLKKLPHLLVAGTTGSGKSVGVNAMILSMLYRNSPDHLRLIMIDPKQVEFSLYEDIPHLLTPIITDPKKAITALNQAIREMESRFGMMRQIKVKNIENYNQKCKSLGLPPLPYLVIIIDELADLMMTGGKEAETPIIRIAQMGRASGMHLIIATQRPSADVVTGLIKTNLPSRIAFKVSNKIDSRVVIDTEGAQSLLGRGDMLFSLGGGMLTRIHAPWSSEEEIEAIVSEIKAQREVEYDQDFDVEGRELLPSIEGNDDLARAKEIILSTGKTSISFLQRQMGVGYNKAANCIEELERQGFLSAEDAKGRRSIIGR</sequence>
<dbReference type="Pfam" id="PF17854">
    <property type="entry name" value="FtsK_alpha"/>
    <property type="match status" value="1"/>
</dbReference>
<dbReference type="Proteomes" id="UP000001522">
    <property type="component" value="Chromosome"/>
</dbReference>
<feature type="compositionally biased region" description="Polar residues" evidence="6">
    <location>
        <begin position="423"/>
        <end position="434"/>
    </location>
</feature>
<dbReference type="InterPro" id="IPR036390">
    <property type="entry name" value="WH_DNA-bd_sf"/>
</dbReference>